<protein>
    <submittedName>
        <fullName evidence="4">Family with sequence similarity 81 member B</fullName>
    </submittedName>
</protein>
<dbReference type="Proteomes" id="UP000694420">
    <property type="component" value="Unplaced"/>
</dbReference>
<evidence type="ECO:0000313" key="4">
    <source>
        <dbReference type="Ensembl" id="ENSNPEP00000019127.1"/>
    </source>
</evidence>
<dbReference type="Ensembl" id="ENSNPET00000019618.1">
    <property type="protein sequence ID" value="ENSNPEP00000019127.1"/>
    <property type="gene ID" value="ENSNPEG00000014243.1"/>
</dbReference>
<evidence type="ECO:0000256" key="2">
    <source>
        <dbReference type="ARBA" id="ARBA00046344"/>
    </source>
</evidence>
<name>A0A8C6ZXT7_NOTPE</name>
<dbReference type="PANTHER" id="PTHR22420:SF5">
    <property type="entry name" value="PROTEIN FAM81B"/>
    <property type="match status" value="1"/>
</dbReference>
<gene>
    <name evidence="4" type="primary">FAM81B</name>
</gene>
<evidence type="ECO:0000256" key="1">
    <source>
        <dbReference type="ARBA" id="ARBA00023054"/>
    </source>
</evidence>
<organism evidence="4 5">
    <name type="scientific">Nothoprocta perdicaria</name>
    <name type="common">Chilean tinamou</name>
    <name type="synonym">Crypturus perdicarius</name>
    <dbReference type="NCBI Taxonomy" id="30464"/>
    <lineage>
        <taxon>Eukaryota</taxon>
        <taxon>Metazoa</taxon>
        <taxon>Chordata</taxon>
        <taxon>Craniata</taxon>
        <taxon>Vertebrata</taxon>
        <taxon>Euteleostomi</taxon>
        <taxon>Archelosauria</taxon>
        <taxon>Archosauria</taxon>
        <taxon>Dinosauria</taxon>
        <taxon>Saurischia</taxon>
        <taxon>Theropoda</taxon>
        <taxon>Coelurosauria</taxon>
        <taxon>Aves</taxon>
        <taxon>Palaeognathae</taxon>
        <taxon>Tinamiformes</taxon>
        <taxon>Tinamidae</taxon>
        <taxon>Nothoprocta</taxon>
    </lineage>
</organism>
<sequence>MPLHRCFFGLFPHRRETALPPRAGNGMRQLEERLSRQERTMALLLEQAAHIKDDLLSCLRGPRGEQQGDVAAQQLLQSHFQAIVGTVKQLCRDVEVLEMQIRTRDNATLESNFALRSLHRKYIQGFGDLRGRVARCEASIAKLAGDINSIRHEARKTDKEIYGVRAALEKSVSDFEKKVMQLLEKIKTSSSDQSLNLKTVRGDQHHELQLLDFKLTSTQNDFKAQIQAQQKWTEMQLSRSEQDQAYHRNQLLHSLKERLETAEKRLEEKLLGLSLKLERADRPHRYEKQLAQMKKDEKALQAKIATLERQVWDELEEMQREYRSGFRSIRESLELLRQIQNTKLKLEKKKIREDVTNL</sequence>
<proteinExistence type="inferred from homology"/>
<dbReference type="AlphaFoldDB" id="A0A8C6ZXT7"/>
<dbReference type="PANTHER" id="PTHR22420">
    <property type="entry name" value="PROTEIN FAM81A"/>
    <property type="match status" value="1"/>
</dbReference>
<comment type="similarity">
    <text evidence="2">Belongs to the FAM81 family.</text>
</comment>
<feature type="coiled-coil region" evidence="3">
    <location>
        <begin position="249"/>
        <end position="349"/>
    </location>
</feature>
<keyword evidence="1 3" id="KW-0175">Coiled coil</keyword>
<dbReference type="InterPro" id="IPR029619">
    <property type="entry name" value="FAM81"/>
</dbReference>
<reference evidence="4" key="2">
    <citation type="submission" date="2025-09" db="UniProtKB">
        <authorList>
            <consortium name="Ensembl"/>
        </authorList>
    </citation>
    <scope>IDENTIFICATION</scope>
</reference>
<evidence type="ECO:0000256" key="3">
    <source>
        <dbReference type="SAM" id="Coils"/>
    </source>
</evidence>
<reference evidence="4" key="1">
    <citation type="submission" date="2025-08" db="UniProtKB">
        <authorList>
            <consortium name="Ensembl"/>
        </authorList>
    </citation>
    <scope>IDENTIFICATION</scope>
</reference>
<accession>A0A8C6ZXT7</accession>
<evidence type="ECO:0000313" key="5">
    <source>
        <dbReference type="Proteomes" id="UP000694420"/>
    </source>
</evidence>
<keyword evidence="5" id="KW-1185">Reference proteome</keyword>